<accession>A0ABW7XHS8</accession>
<evidence type="ECO:0000256" key="1">
    <source>
        <dbReference type="SAM" id="MobiDB-lite"/>
    </source>
</evidence>
<comment type="caution">
    <text evidence="3">The sequence shown here is derived from an EMBL/GenBank/DDBJ whole genome shotgun (WGS) entry which is preliminary data.</text>
</comment>
<dbReference type="SUPFAM" id="SSF50998">
    <property type="entry name" value="Quinoprotein alcohol dehydrogenase-like"/>
    <property type="match status" value="2"/>
</dbReference>
<proteinExistence type="predicted"/>
<dbReference type="InterPro" id="IPR018391">
    <property type="entry name" value="PQQ_b-propeller_rpt"/>
</dbReference>
<evidence type="ECO:0000313" key="3">
    <source>
        <dbReference type="EMBL" id="MFI2487077.1"/>
    </source>
</evidence>
<keyword evidence="4" id="KW-1185">Reference proteome</keyword>
<dbReference type="Gene3D" id="2.130.10.10">
    <property type="entry name" value="YVTN repeat-like/Quinoprotein amine dehydrogenase"/>
    <property type="match status" value="1"/>
</dbReference>
<evidence type="ECO:0000313" key="4">
    <source>
        <dbReference type="Proteomes" id="UP001611580"/>
    </source>
</evidence>
<feature type="domain" description="Pyrrolo-quinoline quinone repeat" evidence="2">
    <location>
        <begin position="379"/>
        <end position="526"/>
    </location>
</feature>
<dbReference type="RefSeq" id="WP_397403511.1">
    <property type="nucleotide sequence ID" value="NZ_JBIRYI010000005.1"/>
</dbReference>
<dbReference type="InterPro" id="IPR015943">
    <property type="entry name" value="WD40/YVTN_repeat-like_dom_sf"/>
</dbReference>
<reference evidence="3 4" key="1">
    <citation type="submission" date="2024-10" db="EMBL/GenBank/DDBJ databases">
        <title>The Natural Products Discovery Center: Release of the First 8490 Sequenced Strains for Exploring Actinobacteria Biosynthetic Diversity.</title>
        <authorList>
            <person name="Kalkreuter E."/>
            <person name="Kautsar S.A."/>
            <person name="Yang D."/>
            <person name="Bader C.D."/>
            <person name="Teijaro C.N."/>
            <person name="Fluegel L."/>
            <person name="Davis C.M."/>
            <person name="Simpson J.R."/>
            <person name="Lauterbach L."/>
            <person name="Steele A.D."/>
            <person name="Gui C."/>
            <person name="Meng S."/>
            <person name="Li G."/>
            <person name="Viehrig K."/>
            <person name="Ye F."/>
            <person name="Su P."/>
            <person name="Kiefer A.F."/>
            <person name="Nichols A."/>
            <person name="Cepeda A.J."/>
            <person name="Yan W."/>
            <person name="Fan B."/>
            <person name="Jiang Y."/>
            <person name="Adhikari A."/>
            <person name="Zheng C.-J."/>
            <person name="Schuster L."/>
            <person name="Cowan T.M."/>
            <person name="Smanski M.J."/>
            <person name="Chevrette M.G."/>
            <person name="De Carvalho L.P.S."/>
            <person name="Shen B."/>
        </authorList>
    </citation>
    <scope>NUCLEOTIDE SEQUENCE [LARGE SCALE GENOMIC DNA]</scope>
    <source>
        <strain evidence="3 4">NPDC019481</strain>
    </source>
</reference>
<dbReference type="Gene3D" id="2.140.10.10">
    <property type="entry name" value="Quinoprotein alcohol dehydrogenase-like superfamily"/>
    <property type="match status" value="1"/>
</dbReference>
<feature type="region of interest" description="Disordered" evidence="1">
    <location>
        <begin position="24"/>
        <end position="55"/>
    </location>
</feature>
<organism evidence="3 4">
    <name type="scientific">Promicromonospora kroppenstedtii</name>
    <dbReference type="NCBI Taxonomy" id="440482"/>
    <lineage>
        <taxon>Bacteria</taxon>
        <taxon>Bacillati</taxon>
        <taxon>Actinomycetota</taxon>
        <taxon>Actinomycetes</taxon>
        <taxon>Micrococcales</taxon>
        <taxon>Promicromonosporaceae</taxon>
        <taxon>Promicromonospora</taxon>
    </lineage>
</organism>
<dbReference type="EMBL" id="JBIRYI010000005">
    <property type="protein sequence ID" value="MFI2487077.1"/>
    <property type="molecule type" value="Genomic_DNA"/>
</dbReference>
<dbReference type="Pfam" id="PF13360">
    <property type="entry name" value="PQQ_2"/>
    <property type="match status" value="1"/>
</dbReference>
<sequence>MARDPDDGAAFVFDLVDDDAADAGATRTVGVDDRDRPADGADGNDDGTDGLPAGAQAAGGQVLTWRRAAPVLALVAVALGTGLGVDGARDAARMDRMREVPGGVADLSVPLGEVWSWSGKVDVGEGTTDVAVLGDALVFESEGELVALDPATGEEAWTVGLGEGAECGPTVSPVWDDPVTPALVCLQERGRDTEVFVVGPDGAASRPRLLDAADTREFGSPHTGPDGTVLRARRTGPETRLPSDVRCDTSGECSGSVTNGRDLVLRAEDAVTGEERWRVTIPFRPTEATLCTSTFGSAWGSSGNRIHLIGQLAPDAFGARVRADLVNVEGCGVQAAVTASGVLLGSRLEPGSGVVGRLDSGGYLGMSWDDVARTLMYAADGTTVGEVAGYVITPKATDRTGADTLLAIDEPRRRLAAHDADGSARWDIALQSGGQEFLAQVGETAVITSGAGTVRGLDLATGEERWLWDGSDPDEETDGGYFGTAYVVQAFTDGEVVLLLAEGSGTVARGMVALDAGTGELLWEEAGGARTTLDPHDGDVVRQGVTGDLIAVDGHLLEVGSLGVRGLG</sequence>
<dbReference type="PANTHER" id="PTHR34512:SF30">
    <property type="entry name" value="OUTER MEMBRANE PROTEIN ASSEMBLY FACTOR BAMB"/>
    <property type="match status" value="1"/>
</dbReference>
<protein>
    <submittedName>
        <fullName evidence="3">PQQ-binding-like beta-propeller repeat protein</fullName>
    </submittedName>
</protein>
<dbReference type="PANTHER" id="PTHR34512">
    <property type="entry name" value="CELL SURFACE PROTEIN"/>
    <property type="match status" value="1"/>
</dbReference>
<dbReference type="SMART" id="SM00564">
    <property type="entry name" value="PQQ"/>
    <property type="match status" value="3"/>
</dbReference>
<feature type="compositionally biased region" description="Basic and acidic residues" evidence="1">
    <location>
        <begin position="30"/>
        <end position="39"/>
    </location>
</feature>
<name>A0ABW7XHS8_9MICO</name>
<evidence type="ECO:0000259" key="2">
    <source>
        <dbReference type="Pfam" id="PF13360"/>
    </source>
</evidence>
<gene>
    <name evidence="3" type="ORF">ACH47X_09220</name>
</gene>
<dbReference type="InterPro" id="IPR011047">
    <property type="entry name" value="Quinoprotein_ADH-like_sf"/>
</dbReference>
<dbReference type="Proteomes" id="UP001611580">
    <property type="component" value="Unassembled WGS sequence"/>
</dbReference>
<dbReference type="InterPro" id="IPR002372">
    <property type="entry name" value="PQQ_rpt_dom"/>
</dbReference>